<dbReference type="AlphaFoldDB" id="A0A4Z2HY61"/>
<evidence type="ECO:0000313" key="2">
    <source>
        <dbReference type="EMBL" id="TNN70598.1"/>
    </source>
</evidence>
<comment type="caution">
    <text evidence="2">The sequence shown here is derived from an EMBL/GenBank/DDBJ whole genome shotgun (WGS) entry which is preliminary data.</text>
</comment>
<keyword evidence="3" id="KW-1185">Reference proteome</keyword>
<feature type="region of interest" description="Disordered" evidence="1">
    <location>
        <begin position="53"/>
        <end position="74"/>
    </location>
</feature>
<dbReference type="EMBL" id="SRLO01000161">
    <property type="protein sequence ID" value="TNN70598.1"/>
    <property type="molecule type" value="Genomic_DNA"/>
</dbReference>
<name>A0A4Z2HY61_9TELE</name>
<gene>
    <name evidence="2" type="ORF">EYF80_019182</name>
</gene>
<accession>A0A4Z2HY61</accession>
<sequence>MPSSACLSGLTIQHREKPFIQHGPPTPPPIQVTKQLCVARTDSLGMAALRDPAATLRSQPDPRREKHHFRERCYQRQQHSHLAVYLELSCKTKRSSFRSIQSAERRAQRDEQRPKATKSMSTINRE</sequence>
<proteinExistence type="predicted"/>
<dbReference type="Proteomes" id="UP000314294">
    <property type="component" value="Unassembled WGS sequence"/>
</dbReference>
<feature type="compositionally biased region" description="Basic and acidic residues" evidence="1">
    <location>
        <begin position="103"/>
        <end position="114"/>
    </location>
</feature>
<evidence type="ECO:0000313" key="3">
    <source>
        <dbReference type="Proteomes" id="UP000314294"/>
    </source>
</evidence>
<feature type="region of interest" description="Disordered" evidence="1">
    <location>
        <begin position="97"/>
        <end position="126"/>
    </location>
</feature>
<protein>
    <submittedName>
        <fullName evidence="2">Uncharacterized protein</fullName>
    </submittedName>
</protein>
<organism evidence="2 3">
    <name type="scientific">Liparis tanakae</name>
    <name type="common">Tanaka's snailfish</name>
    <dbReference type="NCBI Taxonomy" id="230148"/>
    <lineage>
        <taxon>Eukaryota</taxon>
        <taxon>Metazoa</taxon>
        <taxon>Chordata</taxon>
        <taxon>Craniata</taxon>
        <taxon>Vertebrata</taxon>
        <taxon>Euteleostomi</taxon>
        <taxon>Actinopterygii</taxon>
        <taxon>Neopterygii</taxon>
        <taxon>Teleostei</taxon>
        <taxon>Neoteleostei</taxon>
        <taxon>Acanthomorphata</taxon>
        <taxon>Eupercaria</taxon>
        <taxon>Perciformes</taxon>
        <taxon>Cottioidei</taxon>
        <taxon>Cottales</taxon>
        <taxon>Liparidae</taxon>
        <taxon>Liparis</taxon>
    </lineage>
</organism>
<reference evidence="2 3" key="1">
    <citation type="submission" date="2019-03" db="EMBL/GenBank/DDBJ databases">
        <title>First draft genome of Liparis tanakae, snailfish: a comprehensive survey of snailfish specific genes.</title>
        <authorList>
            <person name="Kim W."/>
            <person name="Song I."/>
            <person name="Jeong J.-H."/>
            <person name="Kim D."/>
            <person name="Kim S."/>
            <person name="Ryu S."/>
            <person name="Song J.Y."/>
            <person name="Lee S.K."/>
        </authorList>
    </citation>
    <scope>NUCLEOTIDE SEQUENCE [LARGE SCALE GENOMIC DNA]</scope>
    <source>
        <tissue evidence="2">Muscle</tissue>
    </source>
</reference>
<evidence type="ECO:0000256" key="1">
    <source>
        <dbReference type="SAM" id="MobiDB-lite"/>
    </source>
</evidence>